<proteinExistence type="inferred from homology"/>
<dbReference type="OrthoDB" id="4120135at2759"/>
<evidence type="ECO:0000256" key="3">
    <source>
        <dbReference type="ARBA" id="ARBA00038766"/>
    </source>
</evidence>
<evidence type="ECO:0000256" key="1">
    <source>
        <dbReference type="ARBA" id="ARBA00005298"/>
    </source>
</evidence>
<accession>A0A0D2IV96</accession>
<dbReference type="GO" id="GO:0070086">
    <property type="term" value="P:ubiquitin-dependent endocytosis"/>
    <property type="evidence" value="ECO:0007669"/>
    <property type="project" value="TreeGrafter"/>
</dbReference>
<gene>
    <name evidence="6" type="ORF">Z518_05073</name>
</gene>
<evidence type="ECO:0000313" key="6">
    <source>
        <dbReference type="EMBL" id="KIX07096.1"/>
    </source>
</evidence>
<sequence length="463" mass="52087">MALSVTISNDDGKPFLPGSLVLGVVKLVIYDDQNIGELTINFSGCANVRLIHSYGDMTTSRRDYKSVGYLFSQRLSLYQGKYTHRKGSYMWPFAFRIPLYAAPRALPSGSRDFFGPERPWKNDYSVELHPLPPSMSHRGPFICSVEYMLHATLAGPSRGPISLNKTLSAMERVRIQNLPSQKDLDVSGDGLYINYQHNLRCTLDNFPRIIPKLLCSILCEGRRRFKSITPPEVELRMSVWIPKRIILNGQVTLSVLVAMTSRSTGPDNATKRNLSNDHVQPTNLRIRSFKLSLFQHTRVRTGCHRSSSEKKILVRRGSCILPLSGDSSLEPSQSGNTSQDSRPARFVNLADMADLRVPMAALVPDFSTYNIAGCHSLEVLFNMEYENKRFKCNFGKVPLQVLSQECGTVDQGVIHPMERWANQSISDEVWIRPPPSEDDIDDDNDDDDDVVSAWATETLPPYT</sequence>
<dbReference type="InterPro" id="IPR014752">
    <property type="entry name" value="Arrestin-like_C"/>
</dbReference>
<dbReference type="PANTHER" id="PTHR11188">
    <property type="entry name" value="ARRESTIN DOMAIN CONTAINING PROTEIN"/>
    <property type="match status" value="1"/>
</dbReference>
<evidence type="ECO:0000256" key="4">
    <source>
        <dbReference type="SAM" id="MobiDB-lite"/>
    </source>
</evidence>
<dbReference type="HOGENOM" id="CLU_563992_0_0_1"/>
<dbReference type="GO" id="GO:0031625">
    <property type="term" value="F:ubiquitin protein ligase binding"/>
    <property type="evidence" value="ECO:0007669"/>
    <property type="project" value="TreeGrafter"/>
</dbReference>
<dbReference type="GO" id="GO:0005829">
    <property type="term" value="C:cytosol"/>
    <property type="evidence" value="ECO:0007669"/>
    <property type="project" value="TreeGrafter"/>
</dbReference>
<comment type="subunit">
    <text evidence="3">Interacts with hulA.</text>
</comment>
<dbReference type="Proteomes" id="UP000053617">
    <property type="component" value="Unassembled WGS sequence"/>
</dbReference>
<dbReference type="RefSeq" id="XP_013274232.1">
    <property type="nucleotide sequence ID" value="XM_013418778.1"/>
</dbReference>
<organism evidence="6 7">
    <name type="scientific">Rhinocladiella mackenziei CBS 650.93</name>
    <dbReference type="NCBI Taxonomy" id="1442369"/>
    <lineage>
        <taxon>Eukaryota</taxon>
        <taxon>Fungi</taxon>
        <taxon>Dikarya</taxon>
        <taxon>Ascomycota</taxon>
        <taxon>Pezizomycotina</taxon>
        <taxon>Eurotiomycetes</taxon>
        <taxon>Chaetothyriomycetidae</taxon>
        <taxon>Chaetothyriales</taxon>
        <taxon>Herpotrichiellaceae</taxon>
        <taxon>Rhinocladiella</taxon>
    </lineage>
</organism>
<dbReference type="GO" id="GO:0005886">
    <property type="term" value="C:plasma membrane"/>
    <property type="evidence" value="ECO:0007669"/>
    <property type="project" value="TreeGrafter"/>
</dbReference>
<evidence type="ECO:0000313" key="7">
    <source>
        <dbReference type="Proteomes" id="UP000053617"/>
    </source>
</evidence>
<dbReference type="PANTHER" id="PTHR11188:SF17">
    <property type="entry name" value="FI21816P1"/>
    <property type="match status" value="1"/>
</dbReference>
<feature type="compositionally biased region" description="Polar residues" evidence="4">
    <location>
        <begin position="325"/>
        <end position="341"/>
    </location>
</feature>
<name>A0A0D2IV96_9EURO</name>
<feature type="domain" description="Arrestin-like N-terminal" evidence="5">
    <location>
        <begin position="13"/>
        <end position="170"/>
    </location>
</feature>
<keyword evidence="2" id="KW-0833">Ubl conjugation pathway</keyword>
<reference evidence="6 7" key="1">
    <citation type="submission" date="2015-01" db="EMBL/GenBank/DDBJ databases">
        <title>The Genome Sequence of Rhinocladiella mackenzie CBS 650.93.</title>
        <authorList>
            <consortium name="The Broad Institute Genomics Platform"/>
            <person name="Cuomo C."/>
            <person name="de Hoog S."/>
            <person name="Gorbushina A."/>
            <person name="Stielow B."/>
            <person name="Teixiera M."/>
            <person name="Abouelleil A."/>
            <person name="Chapman S.B."/>
            <person name="Priest M."/>
            <person name="Young S.K."/>
            <person name="Wortman J."/>
            <person name="Nusbaum C."/>
            <person name="Birren B."/>
        </authorList>
    </citation>
    <scope>NUCLEOTIDE SEQUENCE [LARGE SCALE GENOMIC DNA]</scope>
    <source>
        <strain evidence="6 7">CBS 650.93</strain>
    </source>
</reference>
<dbReference type="InterPro" id="IPR011021">
    <property type="entry name" value="Arrestin-like_N"/>
</dbReference>
<dbReference type="AlphaFoldDB" id="A0A0D2IV96"/>
<dbReference type="VEuPathDB" id="FungiDB:Z518_05073"/>
<comment type="similarity">
    <text evidence="1">Belongs to the arrestin family.</text>
</comment>
<feature type="region of interest" description="Disordered" evidence="4">
    <location>
        <begin position="324"/>
        <end position="343"/>
    </location>
</feature>
<dbReference type="InterPro" id="IPR050357">
    <property type="entry name" value="Arrestin_domain-protein"/>
</dbReference>
<feature type="compositionally biased region" description="Acidic residues" evidence="4">
    <location>
        <begin position="436"/>
        <end position="449"/>
    </location>
</feature>
<dbReference type="Pfam" id="PF00339">
    <property type="entry name" value="Arrestin_N"/>
    <property type="match status" value="1"/>
</dbReference>
<dbReference type="GeneID" id="25293144"/>
<dbReference type="Gene3D" id="2.60.40.640">
    <property type="match status" value="1"/>
</dbReference>
<dbReference type="EMBL" id="KN847477">
    <property type="protein sequence ID" value="KIX07096.1"/>
    <property type="molecule type" value="Genomic_DNA"/>
</dbReference>
<feature type="region of interest" description="Disordered" evidence="4">
    <location>
        <begin position="429"/>
        <end position="449"/>
    </location>
</feature>
<dbReference type="GO" id="GO:0030674">
    <property type="term" value="F:protein-macromolecule adaptor activity"/>
    <property type="evidence" value="ECO:0007669"/>
    <property type="project" value="TreeGrafter"/>
</dbReference>
<protein>
    <submittedName>
        <fullName evidence="6">Rhinocladiella mackenziei CBS 650.93 unplaced genomic scaffold supercont1.3, whole genome shotgun sequence</fullName>
    </submittedName>
</protein>
<keyword evidence="7" id="KW-1185">Reference proteome</keyword>
<evidence type="ECO:0000259" key="5">
    <source>
        <dbReference type="Pfam" id="PF00339"/>
    </source>
</evidence>
<evidence type="ECO:0000256" key="2">
    <source>
        <dbReference type="ARBA" id="ARBA00022786"/>
    </source>
</evidence>